<protein>
    <submittedName>
        <fullName evidence="2">Uncharacterized protein</fullName>
    </submittedName>
</protein>
<name>A0AAV4G1W5_9GAST</name>
<evidence type="ECO:0000313" key="3">
    <source>
        <dbReference type="Proteomes" id="UP000762676"/>
    </source>
</evidence>
<organism evidence="2 3">
    <name type="scientific">Elysia marginata</name>
    <dbReference type="NCBI Taxonomy" id="1093978"/>
    <lineage>
        <taxon>Eukaryota</taxon>
        <taxon>Metazoa</taxon>
        <taxon>Spiralia</taxon>
        <taxon>Lophotrochozoa</taxon>
        <taxon>Mollusca</taxon>
        <taxon>Gastropoda</taxon>
        <taxon>Heterobranchia</taxon>
        <taxon>Euthyneura</taxon>
        <taxon>Panpulmonata</taxon>
        <taxon>Sacoglossa</taxon>
        <taxon>Placobranchoidea</taxon>
        <taxon>Plakobranchidae</taxon>
        <taxon>Elysia</taxon>
    </lineage>
</organism>
<dbReference type="AlphaFoldDB" id="A0AAV4G1W5"/>
<proteinExistence type="predicted"/>
<evidence type="ECO:0000256" key="1">
    <source>
        <dbReference type="SAM" id="MobiDB-lite"/>
    </source>
</evidence>
<evidence type="ECO:0000313" key="2">
    <source>
        <dbReference type="EMBL" id="GFR79527.1"/>
    </source>
</evidence>
<gene>
    <name evidence="2" type="ORF">ElyMa_005877600</name>
</gene>
<comment type="caution">
    <text evidence="2">The sequence shown here is derived from an EMBL/GenBank/DDBJ whole genome shotgun (WGS) entry which is preliminary data.</text>
</comment>
<dbReference type="Proteomes" id="UP000762676">
    <property type="component" value="Unassembled WGS sequence"/>
</dbReference>
<reference evidence="2 3" key="1">
    <citation type="journal article" date="2021" name="Elife">
        <title>Chloroplast acquisition without the gene transfer in kleptoplastic sea slugs, Plakobranchus ocellatus.</title>
        <authorList>
            <person name="Maeda T."/>
            <person name="Takahashi S."/>
            <person name="Yoshida T."/>
            <person name="Shimamura S."/>
            <person name="Takaki Y."/>
            <person name="Nagai Y."/>
            <person name="Toyoda A."/>
            <person name="Suzuki Y."/>
            <person name="Arimoto A."/>
            <person name="Ishii H."/>
            <person name="Satoh N."/>
            <person name="Nishiyama T."/>
            <person name="Hasebe M."/>
            <person name="Maruyama T."/>
            <person name="Minagawa J."/>
            <person name="Obokata J."/>
            <person name="Shigenobu S."/>
        </authorList>
    </citation>
    <scope>NUCLEOTIDE SEQUENCE [LARGE SCALE GENOMIC DNA]</scope>
</reference>
<feature type="compositionally biased region" description="Low complexity" evidence="1">
    <location>
        <begin position="20"/>
        <end position="32"/>
    </location>
</feature>
<sequence length="89" mass="9750">MPTQSNKARANEGGANALRAAKAPPSQPSASAHCSEERAGRGVVSVWAVRVRWVFYLRMPFKPKTSWVSILEDLPLRSVGHSIFAIHIP</sequence>
<keyword evidence="3" id="KW-1185">Reference proteome</keyword>
<feature type="region of interest" description="Disordered" evidence="1">
    <location>
        <begin position="1"/>
        <end position="39"/>
    </location>
</feature>
<dbReference type="EMBL" id="BMAT01011802">
    <property type="protein sequence ID" value="GFR79527.1"/>
    <property type="molecule type" value="Genomic_DNA"/>
</dbReference>
<accession>A0AAV4G1W5</accession>